<dbReference type="InterPro" id="IPR031823">
    <property type="entry name" value="TatT"/>
</dbReference>
<accession>A0A840S2U6</accession>
<dbReference type="OrthoDB" id="8902113at2"/>
<organism evidence="1 2">
    <name type="scientific">Inhella inkyongensis</name>
    <dbReference type="NCBI Taxonomy" id="392593"/>
    <lineage>
        <taxon>Bacteria</taxon>
        <taxon>Pseudomonadati</taxon>
        <taxon>Pseudomonadota</taxon>
        <taxon>Betaproteobacteria</taxon>
        <taxon>Burkholderiales</taxon>
        <taxon>Sphaerotilaceae</taxon>
        <taxon>Inhella</taxon>
    </lineage>
</organism>
<dbReference type="AlphaFoldDB" id="A0A840S2U6"/>
<dbReference type="InterPro" id="IPR038537">
    <property type="entry name" value="TatT_sf"/>
</dbReference>
<reference evidence="1 2" key="1">
    <citation type="submission" date="2020-08" db="EMBL/GenBank/DDBJ databases">
        <title>Genomic Encyclopedia of Type Strains, Phase IV (KMG-IV): sequencing the most valuable type-strain genomes for metagenomic binning, comparative biology and taxonomic classification.</title>
        <authorList>
            <person name="Goeker M."/>
        </authorList>
    </citation>
    <scope>NUCLEOTIDE SEQUENCE [LARGE SCALE GENOMIC DNA]</scope>
    <source>
        <strain evidence="1 2">DSM 23958</strain>
    </source>
</reference>
<dbReference type="Gene3D" id="1.25.40.920">
    <property type="entry name" value="TRAP transporter T-component"/>
    <property type="match status" value="1"/>
</dbReference>
<protein>
    <submittedName>
        <fullName evidence="1">Uncharacterized protein</fullName>
    </submittedName>
</protein>
<proteinExistence type="predicted"/>
<dbReference type="RefSeq" id="WP_138857763.1">
    <property type="nucleotide sequence ID" value="NZ_CP040709.1"/>
</dbReference>
<keyword evidence="2" id="KW-1185">Reference proteome</keyword>
<dbReference type="Pfam" id="PF16811">
    <property type="entry name" value="TAtT"/>
    <property type="match status" value="2"/>
</dbReference>
<dbReference type="PROSITE" id="PS51257">
    <property type="entry name" value="PROKAR_LIPOPROTEIN"/>
    <property type="match status" value="1"/>
</dbReference>
<sequence>MQGLRIGVLSAVFTGSLMLSGCTSLLLDRVADTLAEQQQAEEDDLPLARDAAAFYLKVSEAVLREQPSHTRLATAVTAGFTQYSYAFVAFEAEKLEERDARAAQALRERAARLYARARAHGQRALGVGPLRLDQVALAHWTASAWAAQIALSKQSPEVVAELPQALALAARAYALAPEHGQGDLAALMGNLEANRPGGRIDLARRYFAEAQALSQGRSAAIWVAQAEALAQPAGDRATFEAELQRAVAAAQGQKNLVSTLMRERAQWLLQRLDDLF</sequence>
<dbReference type="EMBL" id="JACHHO010000001">
    <property type="protein sequence ID" value="MBB5203164.1"/>
    <property type="molecule type" value="Genomic_DNA"/>
</dbReference>
<name>A0A840S2U6_9BURK</name>
<gene>
    <name evidence="1" type="ORF">HNQ51_000457</name>
</gene>
<dbReference type="Proteomes" id="UP000554837">
    <property type="component" value="Unassembled WGS sequence"/>
</dbReference>
<evidence type="ECO:0000313" key="1">
    <source>
        <dbReference type="EMBL" id="MBB5203164.1"/>
    </source>
</evidence>
<evidence type="ECO:0000313" key="2">
    <source>
        <dbReference type="Proteomes" id="UP000554837"/>
    </source>
</evidence>
<comment type="caution">
    <text evidence="1">The sequence shown here is derived from an EMBL/GenBank/DDBJ whole genome shotgun (WGS) entry which is preliminary data.</text>
</comment>